<gene>
    <name evidence="2" type="ORF">K7G82_13630</name>
</gene>
<dbReference type="EMBL" id="JAINVV010000006">
    <property type="protein sequence ID" value="MBY8823340.1"/>
    <property type="molecule type" value="Genomic_DNA"/>
</dbReference>
<protein>
    <submittedName>
        <fullName evidence="2">Uncharacterized protein</fullName>
    </submittedName>
</protein>
<comment type="caution">
    <text evidence="2">The sequence shown here is derived from an EMBL/GenBank/DDBJ whole genome shotgun (WGS) entry which is preliminary data.</text>
</comment>
<evidence type="ECO:0000313" key="3">
    <source>
        <dbReference type="Proteomes" id="UP000706039"/>
    </source>
</evidence>
<proteinExistence type="predicted"/>
<sequence length="183" mass="19582">MDDRAVWGERSLIAPPAHIFLFARECGAGEVARFPMEDHKQRPEGILTMTRPRIHALGAMVFTLVLTGLAASAAVAQNTGAIAGPSTAKPVHTKVARVKSTSNVLDITVNGKVLRNRDDTAFPWTLSDQSPDVSDLGPFNFADGTEICLVADAGKACHALKKGVVGVYVVEYRGKSYLAHLTI</sequence>
<keyword evidence="1" id="KW-0472">Membrane</keyword>
<organism evidence="2 3">
    <name type="scientific">Sphingomonas colocasiae</name>
    <dbReference type="NCBI Taxonomy" id="1848973"/>
    <lineage>
        <taxon>Bacteria</taxon>
        <taxon>Pseudomonadati</taxon>
        <taxon>Pseudomonadota</taxon>
        <taxon>Alphaproteobacteria</taxon>
        <taxon>Sphingomonadales</taxon>
        <taxon>Sphingomonadaceae</taxon>
        <taxon>Sphingomonas</taxon>
    </lineage>
</organism>
<dbReference type="RefSeq" id="WP_222990456.1">
    <property type="nucleotide sequence ID" value="NZ_JAINVV010000006.1"/>
</dbReference>
<accession>A0ABS7PPU1</accession>
<keyword evidence="1" id="KW-1133">Transmembrane helix</keyword>
<evidence type="ECO:0000313" key="2">
    <source>
        <dbReference type="EMBL" id="MBY8823340.1"/>
    </source>
</evidence>
<name>A0ABS7PPU1_9SPHN</name>
<feature type="transmembrane region" description="Helical" evidence="1">
    <location>
        <begin position="56"/>
        <end position="76"/>
    </location>
</feature>
<reference evidence="2 3" key="1">
    <citation type="submission" date="2021-08" db="EMBL/GenBank/DDBJ databases">
        <authorList>
            <person name="Tuo L."/>
        </authorList>
    </citation>
    <scope>NUCLEOTIDE SEQUENCE [LARGE SCALE GENOMIC DNA]</scope>
    <source>
        <strain evidence="2 3">JCM 31229</strain>
    </source>
</reference>
<keyword evidence="3" id="KW-1185">Reference proteome</keyword>
<keyword evidence="1" id="KW-0812">Transmembrane</keyword>
<evidence type="ECO:0000256" key="1">
    <source>
        <dbReference type="SAM" id="Phobius"/>
    </source>
</evidence>
<dbReference type="Proteomes" id="UP000706039">
    <property type="component" value="Unassembled WGS sequence"/>
</dbReference>